<reference evidence="1" key="2">
    <citation type="submission" date="2021-09" db="EMBL/GenBank/DDBJ databases">
        <authorList>
            <person name="Gilroy R."/>
        </authorList>
    </citation>
    <scope>NUCLEOTIDE SEQUENCE</scope>
    <source>
        <strain evidence="1">CHK160-4876</strain>
    </source>
</reference>
<evidence type="ECO:0000313" key="2">
    <source>
        <dbReference type="Proteomes" id="UP000700212"/>
    </source>
</evidence>
<reference evidence="1" key="1">
    <citation type="journal article" date="2021" name="PeerJ">
        <title>Extensive microbial diversity within the chicken gut microbiome revealed by metagenomics and culture.</title>
        <authorList>
            <person name="Gilroy R."/>
            <person name="Ravi A."/>
            <person name="Getino M."/>
            <person name="Pursley I."/>
            <person name="Horton D.L."/>
            <person name="Alikhan N.F."/>
            <person name="Baker D."/>
            <person name="Gharbi K."/>
            <person name="Hall N."/>
            <person name="Watson M."/>
            <person name="Adriaenssens E.M."/>
            <person name="Foster-Nyarko E."/>
            <person name="Jarju S."/>
            <person name="Secka A."/>
            <person name="Antonio M."/>
            <person name="Oren A."/>
            <person name="Chaudhuri R.R."/>
            <person name="La Ragione R."/>
            <person name="Hildebrand F."/>
            <person name="Pallen M.J."/>
        </authorList>
    </citation>
    <scope>NUCLEOTIDE SEQUENCE</scope>
    <source>
        <strain evidence="1">CHK160-4876</strain>
    </source>
</reference>
<sequence length="158" mass="19239">MYTTVLLILSVLLPIALAWKTLHVWKKIVLRLQWQCQRDLQSELLRNLISRMQVTHDVQQQSHHKIMSYILPRLPRYISERAVTEQEVDDFLRYTATLQVIAQEPLLTLTQRFVNEHTTVRKNYRRPEDYDTVKEHELFRQYYRDVQMLWKEQQNALF</sequence>
<dbReference type="Proteomes" id="UP000700212">
    <property type="component" value="Unassembled WGS sequence"/>
</dbReference>
<dbReference type="OrthoDB" id="9839692at2"/>
<protein>
    <submittedName>
        <fullName evidence="1">Uncharacterized protein</fullName>
    </submittedName>
</protein>
<comment type="caution">
    <text evidence="1">The sequence shown here is derived from an EMBL/GenBank/DDBJ whole genome shotgun (WGS) entry which is preliminary data.</text>
</comment>
<organism evidence="1 2">
    <name type="scientific">Metalysinibacillus jejuensis</name>
    <dbReference type="NCBI Taxonomy" id="914327"/>
    <lineage>
        <taxon>Bacteria</taxon>
        <taxon>Bacillati</taxon>
        <taxon>Bacillota</taxon>
        <taxon>Bacilli</taxon>
        <taxon>Bacillales</taxon>
        <taxon>Caryophanaceae</taxon>
        <taxon>Metalysinibacillus</taxon>
    </lineage>
</organism>
<accession>A0A921ND06</accession>
<dbReference type="RefSeq" id="WP_108306344.1">
    <property type="nucleotide sequence ID" value="NZ_QAFW01000006.1"/>
</dbReference>
<proteinExistence type="predicted"/>
<dbReference type="EMBL" id="DYTV01000118">
    <property type="protein sequence ID" value="HJH11769.1"/>
    <property type="molecule type" value="Genomic_DNA"/>
</dbReference>
<dbReference type="AlphaFoldDB" id="A0A921ND06"/>
<evidence type="ECO:0000313" key="1">
    <source>
        <dbReference type="EMBL" id="HJH11769.1"/>
    </source>
</evidence>
<gene>
    <name evidence="1" type="ORF">K8V30_08830</name>
</gene>
<name>A0A921ND06_9BACL</name>